<name>A0A9X4KWG2_9BACL</name>
<comment type="caution">
    <text evidence="2">The sequence shown here is derived from an EMBL/GenBank/DDBJ whole genome shotgun (WGS) entry which is preliminary data.</text>
</comment>
<proteinExistence type="predicted"/>
<feature type="chain" id="PRO_5040982376" description="Secreted protein" evidence="1">
    <location>
        <begin position="22"/>
        <end position="67"/>
    </location>
</feature>
<organism evidence="2 3">
    <name type="scientific">Cohnella rhizosphaerae</name>
    <dbReference type="NCBI Taxonomy" id="1457232"/>
    <lineage>
        <taxon>Bacteria</taxon>
        <taxon>Bacillati</taxon>
        <taxon>Bacillota</taxon>
        <taxon>Bacilli</taxon>
        <taxon>Bacillales</taxon>
        <taxon>Paenibacillaceae</taxon>
        <taxon>Cohnella</taxon>
    </lineage>
</organism>
<evidence type="ECO:0008006" key="4">
    <source>
        <dbReference type="Google" id="ProtNLM"/>
    </source>
</evidence>
<dbReference type="Proteomes" id="UP001153404">
    <property type="component" value="Unassembled WGS sequence"/>
</dbReference>
<keyword evidence="1" id="KW-0732">Signal</keyword>
<evidence type="ECO:0000256" key="1">
    <source>
        <dbReference type="SAM" id="SignalP"/>
    </source>
</evidence>
<sequence>MSTSFILVSLLGTLDSLRASACAIVVLLPPRSAASPACACAHDADSIAAESRTASGFADIFIGRTSV</sequence>
<keyword evidence="3" id="KW-1185">Reference proteome</keyword>
<dbReference type="RefSeq" id="WP_277538210.1">
    <property type="nucleotide sequence ID" value="NZ_JAPDIA010000008.1"/>
</dbReference>
<evidence type="ECO:0000313" key="2">
    <source>
        <dbReference type="EMBL" id="MDG0812028.1"/>
    </source>
</evidence>
<evidence type="ECO:0000313" key="3">
    <source>
        <dbReference type="Proteomes" id="UP001153404"/>
    </source>
</evidence>
<reference evidence="2" key="1">
    <citation type="submission" date="2022-10" db="EMBL/GenBank/DDBJ databases">
        <title>Comparative genomic analysis of Cohnella hashimotonis sp. nov., isolated from the International Space Station.</title>
        <authorList>
            <person name="Simpson A."/>
            <person name="Venkateswaran K."/>
        </authorList>
    </citation>
    <scope>NUCLEOTIDE SEQUENCE</scope>
    <source>
        <strain evidence="2">DSM 28161</strain>
    </source>
</reference>
<accession>A0A9X4KWG2</accession>
<dbReference type="AlphaFoldDB" id="A0A9X4KWG2"/>
<feature type="signal peptide" evidence="1">
    <location>
        <begin position="1"/>
        <end position="21"/>
    </location>
</feature>
<protein>
    <recommendedName>
        <fullName evidence="4">Secreted protein</fullName>
    </recommendedName>
</protein>
<gene>
    <name evidence="2" type="ORF">OMP40_23675</name>
</gene>
<dbReference type="EMBL" id="JAPDIA010000008">
    <property type="protein sequence ID" value="MDG0812028.1"/>
    <property type="molecule type" value="Genomic_DNA"/>
</dbReference>